<proteinExistence type="predicted"/>
<gene>
    <name evidence="2" type="ORF">LCGC14_1967020</name>
</gene>
<sequence>MARQEIILFIDEVRSNFPDVIPLMDKHESWELTFRMEEFANLTTFAFNENEVTNALKHLSYMSLKLDSASPTELEYIDNYYVEHLFWNATPIGIEIGWPLVPNKLKKLYLDFHGRKPKIQ</sequence>
<evidence type="ECO:0000259" key="1">
    <source>
        <dbReference type="Pfam" id="PF24722"/>
    </source>
</evidence>
<comment type="caution">
    <text evidence="2">The sequence shown here is derived from an EMBL/GenBank/DDBJ whole genome shotgun (WGS) entry which is preliminary data.</text>
</comment>
<dbReference type="EMBL" id="LAZR01021765">
    <property type="protein sequence ID" value="KKL84209.1"/>
    <property type="molecule type" value="Genomic_DNA"/>
</dbReference>
<dbReference type="AlphaFoldDB" id="A0A0F9FCU3"/>
<feature type="domain" description="DUF7674" evidence="1">
    <location>
        <begin position="11"/>
        <end position="112"/>
    </location>
</feature>
<dbReference type="Pfam" id="PF24722">
    <property type="entry name" value="DUF7674"/>
    <property type="match status" value="1"/>
</dbReference>
<evidence type="ECO:0000313" key="2">
    <source>
        <dbReference type="EMBL" id="KKL84209.1"/>
    </source>
</evidence>
<accession>A0A0F9FCU3</accession>
<reference evidence="2" key="1">
    <citation type="journal article" date="2015" name="Nature">
        <title>Complex archaea that bridge the gap between prokaryotes and eukaryotes.</title>
        <authorList>
            <person name="Spang A."/>
            <person name="Saw J.H."/>
            <person name="Jorgensen S.L."/>
            <person name="Zaremba-Niedzwiedzka K."/>
            <person name="Martijn J."/>
            <person name="Lind A.E."/>
            <person name="van Eijk R."/>
            <person name="Schleper C."/>
            <person name="Guy L."/>
            <person name="Ettema T.J."/>
        </authorList>
    </citation>
    <scope>NUCLEOTIDE SEQUENCE</scope>
</reference>
<dbReference type="InterPro" id="IPR056091">
    <property type="entry name" value="DUF7674"/>
</dbReference>
<organism evidence="2">
    <name type="scientific">marine sediment metagenome</name>
    <dbReference type="NCBI Taxonomy" id="412755"/>
    <lineage>
        <taxon>unclassified sequences</taxon>
        <taxon>metagenomes</taxon>
        <taxon>ecological metagenomes</taxon>
    </lineage>
</organism>
<name>A0A0F9FCU3_9ZZZZ</name>
<protein>
    <recommendedName>
        <fullName evidence="1">DUF7674 domain-containing protein</fullName>
    </recommendedName>
</protein>